<evidence type="ECO:0000313" key="2">
    <source>
        <dbReference type="EMBL" id="GAW98049.1"/>
    </source>
</evidence>
<keyword evidence="2" id="KW-0969">Cilium</keyword>
<dbReference type="Proteomes" id="UP000197068">
    <property type="component" value="Unassembled WGS sequence"/>
</dbReference>
<protein>
    <submittedName>
        <fullName evidence="2">Flagellar hook-length control protein FliK</fullName>
    </submittedName>
</protein>
<accession>A0ABQ0N0E2</accession>
<keyword evidence="3" id="KW-1185">Reference proteome</keyword>
<comment type="caution">
    <text evidence="2">The sequence shown here is derived from an EMBL/GenBank/DDBJ whole genome shotgun (WGS) entry which is preliminary data.</text>
</comment>
<keyword evidence="2" id="KW-0966">Cell projection</keyword>
<keyword evidence="2" id="KW-0282">Flagellum</keyword>
<proteinExistence type="predicted"/>
<organism evidence="2 3">
    <name type="scientific">Colwellia marinimaniae</name>
    <dbReference type="NCBI Taxonomy" id="1513592"/>
    <lineage>
        <taxon>Bacteria</taxon>
        <taxon>Pseudomonadati</taxon>
        <taxon>Pseudomonadota</taxon>
        <taxon>Gammaproteobacteria</taxon>
        <taxon>Alteromonadales</taxon>
        <taxon>Colwelliaceae</taxon>
        <taxon>Colwellia</taxon>
    </lineage>
</organism>
<gene>
    <name evidence="2" type="primary">fliK</name>
    <name evidence="2" type="ORF">MTCD1_03718</name>
</gene>
<feature type="region of interest" description="Disordered" evidence="1">
    <location>
        <begin position="1"/>
        <end position="35"/>
    </location>
</feature>
<name>A0ABQ0N0E2_9GAMM</name>
<dbReference type="EMBL" id="BDQM01000274">
    <property type="protein sequence ID" value="GAW98049.1"/>
    <property type="molecule type" value="Genomic_DNA"/>
</dbReference>
<evidence type="ECO:0000256" key="1">
    <source>
        <dbReference type="SAM" id="MobiDB-lite"/>
    </source>
</evidence>
<evidence type="ECO:0000313" key="3">
    <source>
        <dbReference type="Proteomes" id="UP000197068"/>
    </source>
</evidence>
<reference evidence="2 3" key="1">
    <citation type="submission" date="2017-06" db="EMBL/GenBank/DDBJ databases">
        <title>Whole Genome Sequences of Colwellia marinimaniae MTCD1.</title>
        <authorList>
            <person name="Kusumoto H."/>
            <person name="Inoue M."/>
            <person name="Tanikawa K."/>
            <person name="Maeji H."/>
            <person name="Cameron J.H."/>
            <person name="Bartlett D.H."/>
        </authorList>
    </citation>
    <scope>NUCLEOTIDE SEQUENCE [LARGE SCALE GENOMIC DNA]</scope>
    <source>
        <strain evidence="2 3">MTCD1</strain>
    </source>
</reference>
<feature type="compositionally biased region" description="Polar residues" evidence="1">
    <location>
        <begin position="7"/>
        <end position="17"/>
    </location>
</feature>
<feature type="compositionally biased region" description="Basic and acidic residues" evidence="1">
    <location>
        <begin position="18"/>
        <end position="34"/>
    </location>
</feature>
<sequence length="66" mass="7443">MLAEQGLQLTDSQVSQRDSGKDQGEAEHSERSQEWYDAELDEISADESLLSLNQPSSYRSAIDYYA</sequence>